<sequence>MGYKNRAEAETEACLNEALLFATMCIIGLPVDVHIRDGSVYFGTFHTASFDKENGIVLKEARLTKKGKSSANVGNGNVIETLVILSVDIVQVVAKGVLFPADGVAANISGDNAEAAVTNASSSEIAVSEAKKSNMFTVDRKKSNQNRGSAKNKNGSSQGLMLTRAGKDHEGRKMLPNDIGNVMEFEHGKRDGVNVSKREASSGDSVNGRQTGEDWSQGEQDLYKHKFDFQREKSADEVHSPNAIRPHLSEAKPVAEGRVTVKLLPNGESCNSAGELMKPDNQYCGRPASVGTTSPIAVCASVSTSSNPTVDVPSESLCSSLANSTDAAFKLNPGAKIFSPSFSNPISATAPAVPTAASMAYIPSNAPAVPVAAVQPEVGIPFAPRSSVPAKYSPYSNLTAVNGGSGSQFLQPVVGHMGSRAQPQPLRYSGQYHAVQAAPAFVPPNSQSVMVGQLGQLMYIQPVSHDLVPSAAAISSVSARPMSTPHQVQYPKHQGSAAGQILQLCVAPPFVAGGQQPFVMPSHIPFLQPPIPAIRPIPVPGSNTLFNTKFP</sequence>
<evidence type="ECO:0000313" key="4">
    <source>
        <dbReference type="Proteomes" id="UP000886885"/>
    </source>
</evidence>
<accession>A0A8X8APW7</accession>
<evidence type="ECO:0000313" key="3">
    <source>
        <dbReference type="EMBL" id="KAG6790637.1"/>
    </source>
</evidence>
<dbReference type="Proteomes" id="UP000886885">
    <property type="component" value="Chromosome 1D"/>
</dbReference>
<dbReference type="GO" id="GO:0010494">
    <property type="term" value="C:cytoplasmic stress granule"/>
    <property type="evidence" value="ECO:0007669"/>
    <property type="project" value="TreeGrafter"/>
</dbReference>
<dbReference type="GO" id="GO:0003729">
    <property type="term" value="F:mRNA binding"/>
    <property type="evidence" value="ECO:0007669"/>
    <property type="project" value="TreeGrafter"/>
</dbReference>
<comment type="caution">
    <text evidence="3">The sequence shown here is derived from an EMBL/GenBank/DDBJ whole genome shotgun (WGS) entry which is preliminary data.</text>
</comment>
<feature type="region of interest" description="Disordered" evidence="1">
    <location>
        <begin position="192"/>
        <end position="216"/>
    </location>
</feature>
<evidence type="ECO:0000259" key="2">
    <source>
        <dbReference type="Pfam" id="PF14438"/>
    </source>
</evidence>
<protein>
    <recommendedName>
        <fullName evidence="2">Ataxin 2 SM domain-containing protein</fullName>
    </recommendedName>
</protein>
<feature type="compositionally biased region" description="Polar residues" evidence="1">
    <location>
        <begin position="145"/>
        <end position="160"/>
    </location>
</feature>
<dbReference type="EMBL" id="JAAWWB010000002">
    <property type="protein sequence ID" value="KAG6790637.1"/>
    <property type="molecule type" value="Genomic_DNA"/>
</dbReference>
<keyword evidence="4" id="KW-1185">Reference proteome</keyword>
<feature type="compositionally biased region" description="Polar residues" evidence="1">
    <location>
        <begin position="202"/>
        <end position="216"/>
    </location>
</feature>
<dbReference type="InterPro" id="IPR045117">
    <property type="entry name" value="ATXN2-like"/>
</dbReference>
<feature type="domain" description="Ataxin 2 SM" evidence="2">
    <location>
        <begin position="16"/>
        <end position="95"/>
    </location>
</feature>
<reference evidence="3" key="1">
    <citation type="journal article" date="2020" name="bioRxiv">
        <title>Hybrid origin of Populus tomentosa Carr. identified through genome sequencing and phylogenomic analysis.</title>
        <authorList>
            <person name="An X."/>
            <person name="Gao K."/>
            <person name="Chen Z."/>
            <person name="Li J."/>
            <person name="Yang X."/>
            <person name="Yang X."/>
            <person name="Zhou J."/>
            <person name="Guo T."/>
            <person name="Zhao T."/>
            <person name="Huang S."/>
            <person name="Miao D."/>
            <person name="Khan W.U."/>
            <person name="Rao P."/>
            <person name="Ye M."/>
            <person name="Lei B."/>
            <person name="Liao W."/>
            <person name="Wang J."/>
            <person name="Ji L."/>
            <person name="Li Y."/>
            <person name="Guo B."/>
            <person name="Mustafa N.S."/>
            <person name="Li S."/>
            <person name="Yun Q."/>
            <person name="Keller S.R."/>
            <person name="Mao J."/>
            <person name="Zhang R."/>
            <person name="Strauss S.H."/>
        </authorList>
    </citation>
    <scope>NUCLEOTIDE SEQUENCE</scope>
    <source>
        <strain evidence="3">GM15</strain>
        <tissue evidence="3">Leaf</tissue>
    </source>
</reference>
<organism evidence="3 4">
    <name type="scientific">Populus tomentosa</name>
    <name type="common">Chinese white poplar</name>
    <dbReference type="NCBI Taxonomy" id="118781"/>
    <lineage>
        <taxon>Eukaryota</taxon>
        <taxon>Viridiplantae</taxon>
        <taxon>Streptophyta</taxon>
        <taxon>Embryophyta</taxon>
        <taxon>Tracheophyta</taxon>
        <taxon>Spermatophyta</taxon>
        <taxon>Magnoliopsida</taxon>
        <taxon>eudicotyledons</taxon>
        <taxon>Gunneridae</taxon>
        <taxon>Pentapetalae</taxon>
        <taxon>rosids</taxon>
        <taxon>fabids</taxon>
        <taxon>Malpighiales</taxon>
        <taxon>Salicaceae</taxon>
        <taxon>Saliceae</taxon>
        <taxon>Populus</taxon>
    </lineage>
</organism>
<evidence type="ECO:0000256" key="1">
    <source>
        <dbReference type="SAM" id="MobiDB-lite"/>
    </source>
</evidence>
<dbReference type="Pfam" id="PF14438">
    <property type="entry name" value="SM-ATX"/>
    <property type="match status" value="1"/>
</dbReference>
<dbReference type="GO" id="GO:0034063">
    <property type="term" value="P:stress granule assembly"/>
    <property type="evidence" value="ECO:0007669"/>
    <property type="project" value="TreeGrafter"/>
</dbReference>
<dbReference type="AlphaFoldDB" id="A0A8X8APW7"/>
<dbReference type="PANTHER" id="PTHR12854">
    <property type="entry name" value="ATAXIN 2-RELATED"/>
    <property type="match status" value="1"/>
</dbReference>
<feature type="compositionally biased region" description="Basic and acidic residues" evidence="1">
    <location>
        <begin position="192"/>
        <end position="201"/>
    </location>
</feature>
<name>A0A8X8APW7_POPTO</name>
<dbReference type="InterPro" id="IPR025852">
    <property type="entry name" value="SM_dom_ATX"/>
</dbReference>
<dbReference type="PANTHER" id="PTHR12854:SF12">
    <property type="entry name" value="POLYADENYLATE-BINDING PROTEIN INTERACTING PROTEIN"/>
    <property type="match status" value="1"/>
</dbReference>
<gene>
    <name evidence="3" type="ORF">POTOM_006800</name>
</gene>
<proteinExistence type="predicted"/>
<feature type="region of interest" description="Disordered" evidence="1">
    <location>
        <begin position="136"/>
        <end position="172"/>
    </location>
</feature>
<dbReference type="OrthoDB" id="2275718at2759"/>